<name>A0AAN6T7H6_9PEZI</name>
<dbReference type="EMBL" id="MU863624">
    <property type="protein sequence ID" value="KAK4106812.1"/>
    <property type="molecule type" value="Genomic_DNA"/>
</dbReference>
<evidence type="ECO:0000313" key="2">
    <source>
        <dbReference type="EMBL" id="KAK4106812.1"/>
    </source>
</evidence>
<evidence type="ECO:0000259" key="1">
    <source>
        <dbReference type="Pfam" id="PF01323"/>
    </source>
</evidence>
<sequence length="257" mass="28354">MGGKIDCYLDIASLYSYLAFLELQKNRDLLASHNVQVEYHPILLGGISALSGNPPPWTLRAKARYLTHDARRSVARQGPPSPPISFPADLMQRGMTVAPMRCLLYIKQHHPAEVFESALHYLFHLFWSPPNADLTRLESVAGALGEVPRGFEGAGTGSGTGVREGEGREKLLFTEAEVREIVEGASEEEIKIGLKGVTQEALGKGAFGAPWLWVVDERTGRGEPFFGSDRFHFVYEFLGLPYTNVMLLPASDEKAKL</sequence>
<comment type="caution">
    <text evidence="2">The sequence shown here is derived from an EMBL/GenBank/DDBJ whole genome shotgun (WGS) entry which is preliminary data.</text>
</comment>
<dbReference type="Gene3D" id="3.40.30.10">
    <property type="entry name" value="Glutaredoxin"/>
    <property type="match status" value="1"/>
</dbReference>
<dbReference type="SUPFAM" id="SSF52833">
    <property type="entry name" value="Thioredoxin-like"/>
    <property type="match status" value="1"/>
</dbReference>
<reference evidence="2" key="1">
    <citation type="journal article" date="2023" name="Mol. Phylogenet. Evol.">
        <title>Genome-scale phylogeny and comparative genomics of the fungal order Sordariales.</title>
        <authorList>
            <person name="Hensen N."/>
            <person name="Bonometti L."/>
            <person name="Westerberg I."/>
            <person name="Brannstrom I.O."/>
            <person name="Guillou S."/>
            <person name="Cros-Aarteil S."/>
            <person name="Calhoun S."/>
            <person name="Haridas S."/>
            <person name="Kuo A."/>
            <person name="Mondo S."/>
            <person name="Pangilinan J."/>
            <person name="Riley R."/>
            <person name="LaButti K."/>
            <person name="Andreopoulos B."/>
            <person name="Lipzen A."/>
            <person name="Chen C."/>
            <person name="Yan M."/>
            <person name="Daum C."/>
            <person name="Ng V."/>
            <person name="Clum A."/>
            <person name="Steindorff A."/>
            <person name="Ohm R.A."/>
            <person name="Martin F."/>
            <person name="Silar P."/>
            <person name="Natvig D.O."/>
            <person name="Lalanne C."/>
            <person name="Gautier V."/>
            <person name="Ament-Velasquez S.L."/>
            <person name="Kruys A."/>
            <person name="Hutchinson M.I."/>
            <person name="Powell A.J."/>
            <person name="Barry K."/>
            <person name="Miller A.N."/>
            <person name="Grigoriev I.V."/>
            <person name="Debuchy R."/>
            <person name="Gladieux P."/>
            <person name="Hiltunen Thoren M."/>
            <person name="Johannesson H."/>
        </authorList>
    </citation>
    <scope>NUCLEOTIDE SEQUENCE</scope>
    <source>
        <strain evidence="2">CBS 757.83</strain>
    </source>
</reference>
<proteinExistence type="predicted"/>
<dbReference type="InterPro" id="IPR001853">
    <property type="entry name" value="DSBA-like_thioredoxin_dom"/>
</dbReference>
<feature type="domain" description="DSBA-like thioredoxin" evidence="1">
    <location>
        <begin position="5"/>
        <end position="128"/>
    </location>
</feature>
<gene>
    <name evidence="2" type="ORF">N658DRAFT_31746</name>
</gene>
<dbReference type="Proteomes" id="UP001305647">
    <property type="component" value="Unassembled WGS sequence"/>
</dbReference>
<dbReference type="PANTHER" id="PTHR42943:SF13">
    <property type="entry name" value="GLUTATHIONE S-TRANSFERASE KAPPA-RELATED"/>
    <property type="match status" value="1"/>
</dbReference>
<keyword evidence="3" id="KW-1185">Reference proteome</keyword>
<accession>A0AAN6T7H6</accession>
<dbReference type="GO" id="GO:0005739">
    <property type="term" value="C:mitochondrion"/>
    <property type="evidence" value="ECO:0007669"/>
    <property type="project" value="TreeGrafter"/>
</dbReference>
<organism evidence="2 3">
    <name type="scientific">Parathielavia hyrcaniae</name>
    <dbReference type="NCBI Taxonomy" id="113614"/>
    <lineage>
        <taxon>Eukaryota</taxon>
        <taxon>Fungi</taxon>
        <taxon>Dikarya</taxon>
        <taxon>Ascomycota</taxon>
        <taxon>Pezizomycotina</taxon>
        <taxon>Sordariomycetes</taxon>
        <taxon>Sordariomycetidae</taxon>
        <taxon>Sordariales</taxon>
        <taxon>Chaetomiaceae</taxon>
        <taxon>Parathielavia</taxon>
    </lineage>
</organism>
<dbReference type="PANTHER" id="PTHR42943">
    <property type="entry name" value="GLUTATHIONE S-TRANSFERASE KAPPA"/>
    <property type="match status" value="1"/>
</dbReference>
<evidence type="ECO:0000313" key="3">
    <source>
        <dbReference type="Proteomes" id="UP001305647"/>
    </source>
</evidence>
<protein>
    <submittedName>
        <fullName evidence="2">DSBA-like thioredoxin domain-containing protein</fullName>
    </submittedName>
</protein>
<dbReference type="GO" id="GO:0004602">
    <property type="term" value="F:glutathione peroxidase activity"/>
    <property type="evidence" value="ECO:0007669"/>
    <property type="project" value="TreeGrafter"/>
</dbReference>
<reference evidence="2" key="2">
    <citation type="submission" date="2023-05" db="EMBL/GenBank/DDBJ databases">
        <authorList>
            <consortium name="Lawrence Berkeley National Laboratory"/>
            <person name="Steindorff A."/>
            <person name="Hensen N."/>
            <person name="Bonometti L."/>
            <person name="Westerberg I."/>
            <person name="Brannstrom I.O."/>
            <person name="Guillou S."/>
            <person name="Cros-Aarteil S."/>
            <person name="Calhoun S."/>
            <person name="Haridas S."/>
            <person name="Kuo A."/>
            <person name="Mondo S."/>
            <person name="Pangilinan J."/>
            <person name="Riley R."/>
            <person name="Labutti K."/>
            <person name="Andreopoulos B."/>
            <person name="Lipzen A."/>
            <person name="Chen C."/>
            <person name="Yanf M."/>
            <person name="Daum C."/>
            <person name="Ng V."/>
            <person name="Clum A."/>
            <person name="Ohm R."/>
            <person name="Martin F."/>
            <person name="Silar P."/>
            <person name="Natvig D."/>
            <person name="Lalanne C."/>
            <person name="Gautier V."/>
            <person name="Ament-Velasquez S.L."/>
            <person name="Kruys A."/>
            <person name="Hutchinson M.I."/>
            <person name="Powell A.J."/>
            <person name="Barry K."/>
            <person name="Miller A.N."/>
            <person name="Grigoriev I.V."/>
            <person name="Debuchy R."/>
            <person name="Gladieux P."/>
            <person name="Thoren M.H."/>
            <person name="Johannesson H."/>
        </authorList>
    </citation>
    <scope>NUCLEOTIDE SEQUENCE</scope>
    <source>
        <strain evidence="2">CBS 757.83</strain>
    </source>
</reference>
<dbReference type="GO" id="GO:0005777">
    <property type="term" value="C:peroxisome"/>
    <property type="evidence" value="ECO:0007669"/>
    <property type="project" value="TreeGrafter"/>
</dbReference>
<dbReference type="InterPro" id="IPR036249">
    <property type="entry name" value="Thioredoxin-like_sf"/>
</dbReference>
<dbReference type="GO" id="GO:0004364">
    <property type="term" value="F:glutathione transferase activity"/>
    <property type="evidence" value="ECO:0007669"/>
    <property type="project" value="TreeGrafter"/>
</dbReference>
<dbReference type="InterPro" id="IPR051924">
    <property type="entry name" value="GST_Kappa/NadH"/>
</dbReference>
<dbReference type="AlphaFoldDB" id="A0AAN6T7H6"/>
<dbReference type="GO" id="GO:0006749">
    <property type="term" value="P:glutathione metabolic process"/>
    <property type="evidence" value="ECO:0007669"/>
    <property type="project" value="TreeGrafter"/>
</dbReference>
<dbReference type="Pfam" id="PF01323">
    <property type="entry name" value="DSBA"/>
    <property type="match status" value="1"/>
</dbReference>